<organism evidence="14 15">
    <name type="scientific">Candidatus Hamiltonella defensa</name>
    <name type="common">Bemisia tabaci</name>
    <dbReference type="NCBI Taxonomy" id="672795"/>
    <lineage>
        <taxon>Bacteria</taxon>
        <taxon>Pseudomonadati</taxon>
        <taxon>Pseudomonadota</taxon>
        <taxon>Gammaproteobacteria</taxon>
        <taxon>Enterobacterales</taxon>
        <taxon>Enterobacteriaceae</taxon>
        <taxon>aphid secondary symbionts</taxon>
        <taxon>Candidatus Williamhamiltonella</taxon>
    </lineage>
</organism>
<dbReference type="InterPro" id="IPR013766">
    <property type="entry name" value="Thioredoxin_domain"/>
</dbReference>
<accession>A0A249DZR3</accession>
<keyword evidence="8" id="KW-0676">Redox-active center</keyword>
<keyword evidence="4 14" id="KW-0575">Peroxidase</keyword>
<dbReference type="GO" id="GO:0005737">
    <property type="term" value="C:cytoplasm"/>
    <property type="evidence" value="ECO:0007669"/>
    <property type="project" value="TreeGrafter"/>
</dbReference>
<dbReference type="PROSITE" id="PS51352">
    <property type="entry name" value="THIOREDOXIN_2"/>
    <property type="match status" value="1"/>
</dbReference>
<dbReference type="SUPFAM" id="SSF52833">
    <property type="entry name" value="Thioredoxin-like"/>
    <property type="match status" value="1"/>
</dbReference>
<evidence type="ECO:0000313" key="14">
    <source>
        <dbReference type="EMBL" id="ASX26272.1"/>
    </source>
</evidence>
<dbReference type="FunFam" id="3.40.30.10:FF:000007">
    <property type="entry name" value="Thioredoxin-dependent thiol peroxidase"/>
    <property type="match status" value="1"/>
</dbReference>
<evidence type="ECO:0000256" key="1">
    <source>
        <dbReference type="ARBA" id="ARBA00003330"/>
    </source>
</evidence>
<evidence type="ECO:0000313" key="15">
    <source>
        <dbReference type="Proteomes" id="UP000216438"/>
    </source>
</evidence>
<evidence type="ECO:0000256" key="9">
    <source>
        <dbReference type="ARBA" id="ARBA00032824"/>
    </source>
</evidence>
<dbReference type="InterPro" id="IPR036249">
    <property type="entry name" value="Thioredoxin-like_sf"/>
</dbReference>
<reference evidence="14 15" key="2">
    <citation type="submission" date="2017-09" db="EMBL/GenBank/DDBJ databases">
        <title>The genome of whitefly Bemisia tabaci, a global crop pest, provides novel insights into virus transmission, host adaptation and insecticide resistance.</title>
        <authorList>
            <person name="Kaur N."/>
            <person name="Kliot A."/>
            <person name="Pinheiro P.V."/>
            <person name="Luan J."/>
            <person name="Zheng Y."/>
            <person name="Liu W."/>
            <person name="Sun H."/>
            <person name="Yang X."/>
            <person name="Xu Y."/>
            <person name="Luo Y."/>
            <person name="Kruse A."/>
            <person name="Fisher T.W."/>
            <person name="Nelson D.R."/>
            <person name="Elimelech M."/>
            <person name="MacCoss M."/>
            <person name="Johnson R."/>
            <person name="Cohen E."/>
            <person name="Hunter W.B."/>
            <person name="Brown J.K."/>
            <person name="Jander G."/>
            <person name="Cilia M."/>
            <person name="Douglas A.E."/>
            <person name="Ghanim M."/>
            <person name="Simmons A.M."/>
            <person name="Wintermantel W.M."/>
            <person name="Ling K.-S."/>
            <person name="Fei Z."/>
        </authorList>
    </citation>
    <scope>NUCLEOTIDE SEQUENCE [LARGE SCALE GENOMIC DNA]</scope>
    <source>
        <strain evidence="14 15">MEAM1</strain>
    </source>
</reference>
<dbReference type="GO" id="GO:0008379">
    <property type="term" value="F:thioredoxin peroxidase activity"/>
    <property type="evidence" value="ECO:0007669"/>
    <property type="project" value="TreeGrafter"/>
</dbReference>
<dbReference type="PANTHER" id="PTHR42801">
    <property type="entry name" value="THIOREDOXIN-DEPENDENT PEROXIDE REDUCTASE"/>
    <property type="match status" value="1"/>
</dbReference>
<keyword evidence="7" id="KW-1015">Disulfide bond</keyword>
<dbReference type="AlphaFoldDB" id="A0A249DZR3"/>
<comment type="subunit">
    <text evidence="2">Monomer.</text>
</comment>
<evidence type="ECO:0000256" key="12">
    <source>
        <dbReference type="ARBA" id="ARBA00042639"/>
    </source>
</evidence>
<sequence>MSPLKAGDMAPTFALLDQDGGIIHLNDFASKRVLIYFYPKAMTPGCTVQACALRDNMDKLKALGVEILGISTDPPQKLFQFHEKELLNFTLLSDANHQVSEQFGVWGEKNFMGKKYDGIHRISFLIDPTGKIEKVFDDFKTSDHHTAVIDYLKESDRSIAK</sequence>
<evidence type="ECO:0000256" key="2">
    <source>
        <dbReference type="ARBA" id="ARBA00011245"/>
    </source>
</evidence>
<dbReference type="GO" id="GO:0045454">
    <property type="term" value="P:cell redox homeostasis"/>
    <property type="evidence" value="ECO:0007669"/>
    <property type="project" value="TreeGrafter"/>
</dbReference>
<evidence type="ECO:0000256" key="7">
    <source>
        <dbReference type="ARBA" id="ARBA00023157"/>
    </source>
</evidence>
<dbReference type="Pfam" id="PF00578">
    <property type="entry name" value="AhpC-TSA"/>
    <property type="match status" value="1"/>
</dbReference>
<evidence type="ECO:0000256" key="3">
    <source>
        <dbReference type="ARBA" id="ARBA00013017"/>
    </source>
</evidence>
<proteinExistence type="inferred from homology"/>
<dbReference type="InterPro" id="IPR050924">
    <property type="entry name" value="Peroxiredoxin_BCP/PrxQ"/>
</dbReference>
<reference evidence="15" key="1">
    <citation type="submission" date="2016-06" db="EMBL/GenBank/DDBJ databases">
        <authorList>
            <person name="Chen W."/>
            <person name="Hasegawa D.K."/>
        </authorList>
    </citation>
    <scope>NUCLEOTIDE SEQUENCE [LARGE SCALE GENOMIC DNA]</scope>
    <source>
        <strain evidence="15">MEAM1</strain>
    </source>
</reference>
<dbReference type="OrthoDB" id="9812811at2"/>
<dbReference type="GO" id="GO:0034599">
    <property type="term" value="P:cellular response to oxidative stress"/>
    <property type="evidence" value="ECO:0007669"/>
    <property type="project" value="TreeGrafter"/>
</dbReference>
<dbReference type="Gene3D" id="3.40.30.10">
    <property type="entry name" value="Glutaredoxin"/>
    <property type="match status" value="1"/>
</dbReference>
<evidence type="ECO:0000256" key="5">
    <source>
        <dbReference type="ARBA" id="ARBA00022862"/>
    </source>
</evidence>
<dbReference type="NCBIfam" id="NF006960">
    <property type="entry name" value="PRK09437.1"/>
    <property type="match status" value="1"/>
</dbReference>
<dbReference type="Proteomes" id="UP000216438">
    <property type="component" value="Chromosome"/>
</dbReference>
<dbReference type="PANTHER" id="PTHR42801:SF4">
    <property type="entry name" value="AHPC_TSA FAMILY PROTEIN"/>
    <property type="match status" value="1"/>
</dbReference>
<evidence type="ECO:0000256" key="10">
    <source>
        <dbReference type="ARBA" id="ARBA00038489"/>
    </source>
</evidence>
<comment type="function">
    <text evidence="1">Thiol-specific peroxidase that catalyzes the reduction of hydrogen peroxide and organic hydroperoxides to water and alcohols, respectively. Plays a role in cell protection against oxidative stress by detoxifying peroxides and as sensor of hydrogen peroxide-mediated signaling events.</text>
</comment>
<dbReference type="EMBL" id="CP016303">
    <property type="protein sequence ID" value="ASX26272.1"/>
    <property type="molecule type" value="Genomic_DNA"/>
</dbReference>
<dbReference type="RefSeq" id="WP_046493681.1">
    <property type="nucleotide sequence ID" value="NZ_CP016303.1"/>
</dbReference>
<dbReference type="CDD" id="cd03017">
    <property type="entry name" value="PRX_BCP"/>
    <property type="match status" value="1"/>
</dbReference>
<evidence type="ECO:0000256" key="4">
    <source>
        <dbReference type="ARBA" id="ARBA00022559"/>
    </source>
</evidence>
<comment type="catalytic activity">
    <reaction evidence="13">
        <text>a hydroperoxide + [thioredoxin]-dithiol = an alcohol + [thioredoxin]-disulfide + H2O</text>
        <dbReference type="Rhea" id="RHEA:62620"/>
        <dbReference type="Rhea" id="RHEA-COMP:10698"/>
        <dbReference type="Rhea" id="RHEA-COMP:10700"/>
        <dbReference type="ChEBI" id="CHEBI:15377"/>
        <dbReference type="ChEBI" id="CHEBI:29950"/>
        <dbReference type="ChEBI" id="CHEBI:30879"/>
        <dbReference type="ChEBI" id="CHEBI:35924"/>
        <dbReference type="ChEBI" id="CHEBI:50058"/>
        <dbReference type="EC" id="1.11.1.24"/>
    </reaction>
</comment>
<evidence type="ECO:0000256" key="8">
    <source>
        <dbReference type="ARBA" id="ARBA00023284"/>
    </source>
</evidence>
<gene>
    <name evidence="14" type="ORF">BA171_04065</name>
</gene>
<dbReference type="EC" id="1.11.1.24" evidence="3"/>
<dbReference type="PIRSF" id="PIRSF000239">
    <property type="entry name" value="AHPC"/>
    <property type="match status" value="1"/>
</dbReference>
<protein>
    <recommendedName>
        <fullName evidence="3">thioredoxin-dependent peroxiredoxin</fullName>
        <ecNumber evidence="3">1.11.1.24</ecNumber>
    </recommendedName>
    <alternativeName>
        <fullName evidence="11">Bacterioferritin comigratory protein</fullName>
    </alternativeName>
    <alternativeName>
        <fullName evidence="9">Thioredoxin peroxidase</fullName>
    </alternativeName>
    <alternativeName>
        <fullName evidence="12">Thioredoxin-dependent peroxiredoxin Bcp</fullName>
    </alternativeName>
</protein>
<comment type="similarity">
    <text evidence="10">Belongs to the peroxiredoxin family. BCP/PrxQ subfamily.</text>
</comment>
<name>A0A249DZR3_9ENTR</name>
<dbReference type="InterPro" id="IPR024706">
    <property type="entry name" value="Peroxiredoxin_AhpC-typ"/>
</dbReference>
<keyword evidence="6" id="KW-0560">Oxidoreductase</keyword>
<dbReference type="InterPro" id="IPR000866">
    <property type="entry name" value="AhpC/TSA"/>
</dbReference>
<keyword evidence="5" id="KW-0049">Antioxidant</keyword>
<evidence type="ECO:0000256" key="11">
    <source>
        <dbReference type="ARBA" id="ARBA00041373"/>
    </source>
</evidence>
<evidence type="ECO:0000256" key="6">
    <source>
        <dbReference type="ARBA" id="ARBA00023002"/>
    </source>
</evidence>
<evidence type="ECO:0000256" key="13">
    <source>
        <dbReference type="ARBA" id="ARBA00049091"/>
    </source>
</evidence>